<evidence type="ECO:0000313" key="2">
    <source>
        <dbReference type="Proteomes" id="UP000093748"/>
    </source>
</evidence>
<proteinExistence type="predicted"/>
<organism evidence="1 2">
    <name type="scientific">Rhizobium loti</name>
    <name type="common">Mesorhizobium loti</name>
    <dbReference type="NCBI Taxonomy" id="381"/>
    <lineage>
        <taxon>Bacteria</taxon>
        <taxon>Pseudomonadati</taxon>
        <taxon>Pseudomonadota</taxon>
        <taxon>Alphaproteobacteria</taxon>
        <taxon>Hyphomicrobiales</taxon>
        <taxon>Phyllobacteriaceae</taxon>
        <taxon>Mesorhizobium</taxon>
    </lineage>
</organism>
<gene>
    <name evidence="1" type="ORF">BAE39_20275</name>
</gene>
<dbReference type="GeneID" id="66684346"/>
<accession>A0A1A5HTT5</accession>
<dbReference type="EMBL" id="LZTJ01000031">
    <property type="protein sequence ID" value="OBP73006.1"/>
    <property type="molecule type" value="Genomic_DNA"/>
</dbReference>
<sequence>MSDEPDDDTDIVNQLAYVRADPTQHDTLTLLTMIDAAIAEIMALRRKLRLSEDRNGGSNQLQ</sequence>
<evidence type="ECO:0000313" key="1">
    <source>
        <dbReference type="EMBL" id="OBP73006.1"/>
    </source>
</evidence>
<name>A0A1A5HTT5_RHILI</name>
<comment type="caution">
    <text evidence="1">The sequence shown here is derived from an EMBL/GenBank/DDBJ whole genome shotgun (WGS) entry which is preliminary data.</text>
</comment>
<dbReference type="Proteomes" id="UP000093748">
    <property type="component" value="Unassembled WGS sequence"/>
</dbReference>
<reference evidence="2" key="1">
    <citation type="submission" date="2016-06" db="EMBL/GenBank/DDBJ databases">
        <title>NZP2037 Pacbio-Illumina hybrid assembly.</title>
        <authorList>
            <person name="Ramsay J.P."/>
        </authorList>
    </citation>
    <scope>NUCLEOTIDE SEQUENCE [LARGE SCALE GENOMIC DNA]</scope>
    <source>
        <strain evidence="2">R7ANS::ICEMlSym2042</strain>
    </source>
</reference>
<dbReference type="AlphaFoldDB" id="A0A1A5HTT5"/>
<dbReference type="RefSeq" id="WP_032933382.1">
    <property type="nucleotide sequence ID" value="NZ_LZTH01000010.1"/>
</dbReference>
<protein>
    <submittedName>
        <fullName evidence="1">Uncharacterized protein</fullName>
    </submittedName>
</protein>
<dbReference type="OrthoDB" id="8096014at2"/>